<dbReference type="EMBL" id="JASJUT010000005">
    <property type="protein sequence ID" value="MDK2596006.1"/>
    <property type="molecule type" value="Genomic_DNA"/>
</dbReference>
<comment type="caution">
    <text evidence="1">The sequence shown here is derived from an EMBL/GenBank/DDBJ whole genome shotgun (WGS) entry which is preliminary data.</text>
</comment>
<accession>A0ABT7ELT2</accession>
<evidence type="ECO:0000313" key="1">
    <source>
        <dbReference type="EMBL" id="MDK2596006.1"/>
    </source>
</evidence>
<name>A0ABT7ELT2_9GAMM</name>
<evidence type="ECO:0000313" key="2">
    <source>
        <dbReference type="Proteomes" id="UP001231915"/>
    </source>
</evidence>
<dbReference type="RefSeq" id="WP_211011725.1">
    <property type="nucleotide sequence ID" value="NZ_JASJUT010000005.1"/>
</dbReference>
<sequence>MKIELFDYEPTWLDKFEIERIKFRDRLRGNRALADPYAQLKLSLAQNNRDNREAFTREKWPFIQNVLEL</sequence>
<dbReference type="InterPro" id="IPR007344">
    <property type="entry name" value="GrpB/CoaE"/>
</dbReference>
<proteinExistence type="predicted"/>
<keyword evidence="2" id="KW-1185">Reference proteome</keyword>
<organism evidence="1 2">
    <name type="scientific">Pseudoalteromonas obscura</name>
    <dbReference type="NCBI Taxonomy" id="3048491"/>
    <lineage>
        <taxon>Bacteria</taxon>
        <taxon>Pseudomonadati</taxon>
        <taxon>Pseudomonadota</taxon>
        <taxon>Gammaproteobacteria</taxon>
        <taxon>Alteromonadales</taxon>
        <taxon>Pseudoalteromonadaceae</taxon>
        <taxon>Pseudoalteromonas</taxon>
    </lineage>
</organism>
<dbReference type="Pfam" id="PF04229">
    <property type="entry name" value="GrpB"/>
    <property type="match status" value="1"/>
</dbReference>
<dbReference type="SUPFAM" id="SSF81301">
    <property type="entry name" value="Nucleotidyltransferase"/>
    <property type="match status" value="1"/>
</dbReference>
<dbReference type="InterPro" id="IPR043519">
    <property type="entry name" value="NT_sf"/>
</dbReference>
<gene>
    <name evidence="1" type="ORF">QNM18_13175</name>
</gene>
<dbReference type="Gene3D" id="3.30.460.10">
    <property type="entry name" value="Beta Polymerase, domain 2"/>
    <property type="match status" value="1"/>
</dbReference>
<reference evidence="1 2" key="1">
    <citation type="submission" date="2023-05" db="EMBL/GenBank/DDBJ databases">
        <title>Pseudoalteromonas ardens sp. nov., Pseudoalteromonas obscura sp. nov., and Pseudoalteromonas umbrosa sp. nov., isolated from the coral Montipora capitata.</title>
        <authorList>
            <person name="Thomas E.M."/>
            <person name="Smith E.M."/>
            <person name="Papke E."/>
            <person name="Shlafstein M.D."/>
            <person name="Oline D.K."/>
            <person name="Videau P."/>
            <person name="Saw J.H."/>
            <person name="Strangman W.K."/>
            <person name="Ushijima B."/>
        </authorList>
    </citation>
    <scope>NUCLEOTIDE SEQUENCE [LARGE SCALE GENOMIC DNA]</scope>
    <source>
        <strain evidence="1 2">P94</strain>
    </source>
</reference>
<protein>
    <submittedName>
        <fullName evidence="1">GrpB family protein</fullName>
    </submittedName>
</protein>
<dbReference type="Proteomes" id="UP001231915">
    <property type="component" value="Unassembled WGS sequence"/>
</dbReference>